<evidence type="ECO:0000313" key="2">
    <source>
        <dbReference type="WBParaSite" id="RSKR_0000352500.1"/>
    </source>
</evidence>
<dbReference type="Proteomes" id="UP000095286">
    <property type="component" value="Unplaced"/>
</dbReference>
<name>A0AC35TRB7_9BILA</name>
<organism evidence="1 2">
    <name type="scientific">Rhabditophanes sp. KR3021</name>
    <dbReference type="NCBI Taxonomy" id="114890"/>
    <lineage>
        <taxon>Eukaryota</taxon>
        <taxon>Metazoa</taxon>
        <taxon>Ecdysozoa</taxon>
        <taxon>Nematoda</taxon>
        <taxon>Chromadorea</taxon>
        <taxon>Rhabditida</taxon>
        <taxon>Tylenchina</taxon>
        <taxon>Panagrolaimomorpha</taxon>
        <taxon>Strongyloidoidea</taxon>
        <taxon>Alloionematidae</taxon>
        <taxon>Rhabditophanes</taxon>
    </lineage>
</organism>
<sequence>MESPMDTNHMDLHDPTECLKLRPKKSILKNRQFSSEDEGSRRKSNADDRAHFDEMNIIATLHPADKDYGHMKIDEPKTPFHNYSDSEEDAASSSTHSKRRVSLCGPIDPERLKEGIANAQCPEGNMQTFSTEDDVEDESHLTEEDLAHKREFDEKRRRHYDEGAALRNAKELLAQEEEDEDN</sequence>
<accession>A0AC35TRB7</accession>
<evidence type="ECO:0000313" key="1">
    <source>
        <dbReference type="Proteomes" id="UP000095286"/>
    </source>
</evidence>
<proteinExistence type="predicted"/>
<reference evidence="2" key="1">
    <citation type="submission" date="2016-11" db="UniProtKB">
        <authorList>
            <consortium name="WormBaseParasite"/>
        </authorList>
    </citation>
    <scope>IDENTIFICATION</scope>
    <source>
        <strain evidence="2">KR3021</strain>
    </source>
</reference>
<protein>
    <submittedName>
        <fullName evidence="2">Protein phosphatase inhibitor 2</fullName>
    </submittedName>
</protein>
<dbReference type="WBParaSite" id="RSKR_0000352500.1">
    <property type="protein sequence ID" value="RSKR_0000352500.1"/>
    <property type="gene ID" value="RSKR_0000352500"/>
</dbReference>